<reference evidence="1" key="1">
    <citation type="submission" date="2020-06" db="EMBL/GenBank/DDBJ databases">
        <authorList>
            <person name="Dong N."/>
        </authorList>
    </citation>
    <scope>NUCLEOTIDE SEQUENCE</scope>
    <source>
        <strain evidence="1">210</strain>
    </source>
</reference>
<name>A0AAW7DIX9_9FLAO</name>
<evidence type="ECO:0000313" key="2">
    <source>
        <dbReference type="Proteomes" id="UP001173578"/>
    </source>
</evidence>
<protein>
    <submittedName>
        <fullName evidence="1">Uncharacterized protein</fullName>
    </submittedName>
</protein>
<proteinExistence type="predicted"/>
<gene>
    <name evidence="1" type="ORF">HX095_05355</name>
</gene>
<dbReference type="EMBL" id="JACALR010000002">
    <property type="protein sequence ID" value="MDM1550635.1"/>
    <property type="molecule type" value="Genomic_DNA"/>
</dbReference>
<comment type="caution">
    <text evidence="1">The sequence shown here is derived from an EMBL/GenBank/DDBJ whole genome shotgun (WGS) entry which is preliminary data.</text>
</comment>
<dbReference type="AlphaFoldDB" id="A0AAW7DIX9"/>
<reference evidence="1" key="2">
    <citation type="journal article" date="2022" name="Sci. Total Environ.">
        <title>Prevalence, transmission, and molecular epidemiology of tet(X)-positive bacteria among humans, animals, and environmental niches in China: An epidemiological, and genomic-based study.</title>
        <authorList>
            <person name="Dong N."/>
            <person name="Zeng Y."/>
            <person name="Cai C."/>
            <person name="Sun C."/>
            <person name="Lu J."/>
            <person name="Liu C."/>
            <person name="Zhou H."/>
            <person name="Sun Q."/>
            <person name="Shu L."/>
            <person name="Wang H."/>
            <person name="Wang Y."/>
            <person name="Wang S."/>
            <person name="Wu C."/>
            <person name="Chan E.W."/>
            <person name="Chen G."/>
            <person name="Shen Z."/>
            <person name="Chen S."/>
            <person name="Zhang R."/>
        </authorList>
    </citation>
    <scope>NUCLEOTIDE SEQUENCE</scope>
    <source>
        <strain evidence="1">210</strain>
    </source>
</reference>
<evidence type="ECO:0000313" key="1">
    <source>
        <dbReference type="EMBL" id="MDM1550635.1"/>
    </source>
</evidence>
<dbReference type="Proteomes" id="UP001173578">
    <property type="component" value="Unassembled WGS sequence"/>
</dbReference>
<sequence>MTIVSQKYSDRNARLTDFGKILGYKVISTTDLTEIELSELIHCYTTGELPNPTIYAYFEKENPQHTKVLSLALQLGWRSESNPKHANLHILGCWLKSFRSPVTKPLKTMKPQEVSKVIFALEQMVIKKFRR</sequence>
<accession>A0AAW7DIX9</accession>
<organism evidence="1 2">
    <name type="scientific">Empedobacter falsenii</name>
    <dbReference type="NCBI Taxonomy" id="343874"/>
    <lineage>
        <taxon>Bacteria</taxon>
        <taxon>Pseudomonadati</taxon>
        <taxon>Bacteroidota</taxon>
        <taxon>Flavobacteriia</taxon>
        <taxon>Flavobacteriales</taxon>
        <taxon>Weeksellaceae</taxon>
        <taxon>Empedobacter</taxon>
    </lineage>
</organism>
<dbReference type="RefSeq" id="WP_286485319.1">
    <property type="nucleotide sequence ID" value="NZ_JACALR010000002.1"/>
</dbReference>